<keyword evidence="3 10" id="KW-0813">Transport</keyword>
<comment type="subcellular location">
    <subcellularLocation>
        <location evidence="1">Mitochondrion inner membrane</location>
        <topology evidence="1">Multi-pass membrane protein</topology>
    </subcellularLocation>
</comment>
<keyword evidence="6" id="KW-0999">Mitochondrion inner membrane</keyword>
<keyword evidence="8" id="KW-0496">Mitochondrion</keyword>
<keyword evidence="4 10" id="KW-0812">Transmembrane</keyword>
<dbReference type="Gene3D" id="1.50.40.10">
    <property type="entry name" value="Mitochondrial carrier domain"/>
    <property type="match status" value="1"/>
</dbReference>
<dbReference type="EMBL" id="OB667035">
    <property type="protein sequence ID" value="CAD7233822.1"/>
    <property type="molecule type" value="Genomic_DNA"/>
</dbReference>
<gene>
    <name evidence="11" type="ORF">CTOB1V02_LOCUS11641</name>
</gene>
<dbReference type="PROSITE" id="PS50920">
    <property type="entry name" value="SOLCAR"/>
    <property type="match status" value="1"/>
</dbReference>
<organism evidence="11">
    <name type="scientific">Cyprideis torosa</name>
    <dbReference type="NCBI Taxonomy" id="163714"/>
    <lineage>
        <taxon>Eukaryota</taxon>
        <taxon>Metazoa</taxon>
        <taxon>Ecdysozoa</taxon>
        <taxon>Arthropoda</taxon>
        <taxon>Crustacea</taxon>
        <taxon>Oligostraca</taxon>
        <taxon>Ostracoda</taxon>
        <taxon>Podocopa</taxon>
        <taxon>Podocopida</taxon>
        <taxon>Cytherocopina</taxon>
        <taxon>Cytheroidea</taxon>
        <taxon>Cytherideidae</taxon>
        <taxon>Cyprideis</taxon>
    </lineage>
</organism>
<evidence type="ECO:0000256" key="8">
    <source>
        <dbReference type="ARBA" id="ARBA00023128"/>
    </source>
</evidence>
<proteinExistence type="inferred from homology"/>
<dbReference type="SUPFAM" id="SSF103506">
    <property type="entry name" value="Mitochondrial carrier"/>
    <property type="match status" value="1"/>
</dbReference>
<dbReference type="PANTHER" id="PTHR45829">
    <property type="entry name" value="MITOCHONDRIAL CARRIER PROTEIN RIM2"/>
    <property type="match status" value="1"/>
</dbReference>
<evidence type="ECO:0000256" key="4">
    <source>
        <dbReference type="ARBA" id="ARBA00022692"/>
    </source>
</evidence>
<evidence type="ECO:0000256" key="6">
    <source>
        <dbReference type="ARBA" id="ARBA00022792"/>
    </source>
</evidence>
<sequence>MPDRDAYVHFIAGGIAGTVASTVTCPLEVLKTRLQSSNVYVPPHSSVATGPGGCQQVPLQPEFPHRVARPGLLQLLRHMVLNEGLLSLFKGLTPNIIGVAPTRAIYFAVYATSKRILREDYGVSNHFMIHSLSAVSGGLVSITAANPVWFVKTRLQLSQDPLTIKQCVSGIYKTK</sequence>
<dbReference type="InterPro" id="IPR049562">
    <property type="entry name" value="SLC25A33/36-like"/>
</dbReference>
<keyword evidence="7" id="KW-1133">Transmembrane helix</keyword>
<dbReference type="GO" id="GO:1990519">
    <property type="term" value="P:pyrimidine nucleotide import into mitochondrion"/>
    <property type="evidence" value="ECO:0007669"/>
    <property type="project" value="TreeGrafter"/>
</dbReference>
<name>A0A7R8WRB4_9CRUS</name>
<evidence type="ECO:0000256" key="3">
    <source>
        <dbReference type="ARBA" id="ARBA00022448"/>
    </source>
</evidence>
<dbReference type="InterPro" id="IPR023395">
    <property type="entry name" value="MCP_dom_sf"/>
</dbReference>
<dbReference type="PANTHER" id="PTHR45829:SF4">
    <property type="entry name" value="MITOCHONDRIAL CARRIER PROTEIN RIM2"/>
    <property type="match status" value="1"/>
</dbReference>
<keyword evidence="9" id="KW-0472">Membrane</keyword>
<dbReference type="PRINTS" id="PR00926">
    <property type="entry name" value="MITOCARRIER"/>
</dbReference>
<evidence type="ECO:0000256" key="1">
    <source>
        <dbReference type="ARBA" id="ARBA00004448"/>
    </source>
</evidence>
<evidence type="ECO:0000256" key="5">
    <source>
        <dbReference type="ARBA" id="ARBA00022737"/>
    </source>
</evidence>
<dbReference type="Pfam" id="PF00153">
    <property type="entry name" value="Mito_carr"/>
    <property type="match status" value="2"/>
</dbReference>
<comment type="similarity">
    <text evidence="2 10">Belongs to the mitochondrial carrier (TC 2.A.29) family.</text>
</comment>
<dbReference type="InterPro" id="IPR018108">
    <property type="entry name" value="MCP_transmembrane"/>
</dbReference>
<evidence type="ECO:0000256" key="10">
    <source>
        <dbReference type="RuleBase" id="RU000488"/>
    </source>
</evidence>
<evidence type="ECO:0000256" key="7">
    <source>
        <dbReference type="ARBA" id="ARBA00022989"/>
    </source>
</evidence>
<dbReference type="InterPro" id="IPR002067">
    <property type="entry name" value="MCP"/>
</dbReference>
<accession>A0A7R8WRB4</accession>
<feature type="non-terminal residue" evidence="11">
    <location>
        <position position="175"/>
    </location>
</feature>
<evidence type="ECO:0000256" key="2">
    <source>
        <dbReference type="ARBA" id="ARBA00006375"/>
    </source>
</evidence>
<dbReference type="GO" id="GO:0005743">
    <property type="term" value="C:mitochondrial inner membrane"/>
    <property type="evidence" value="ECO:0007669"/>
    <property type="project" value="UniProtKB-SubCell"/>
</dbReference>
<dbReference type="OrthoDB" id="269120at2759"/>
<reference evidence="11" key="1">
    <citation type="submission" date="2020-11" db="EMBL/GenBank/DDBJ databases">
        <authorList>
            <person name="Tran Van P."/>
        </authorList>
    </citation>
    <scope>NUCLEOTIDE SEQUENCE</scope>
</reference>
<keyword evidence="5" id="KW-0677">Repeat</keyword>
<protein>
    <submittedName>
        <fullName evidence="11">Uncharacterized protein</fullName>
    </submittedName>
</protein>
<dbReference type="GO" id="GO:0015218">
    <property type="term" value="F:pyrimidine nucleotide transmembrane transporter activity"/>
    <property type="evidence" value="ECO:0007669"/>
    <property type="project" value="InterPro"/>
</dbReference>
<evidence type="ECO:0000256" key="9">
    <source>
        <dbReference type="ARBA" id="ARBA00023136"/>
    </source>
</evidence>
<evidence type="ECO:0000313" key="11">
    <source>
        <dbReference type="EMBL" id="CAD7233822.1"/>
    </source>
</evidence>
<dbReference type="AlphaFoldDB" id="A0A7R8WRB4"/>